<dbReference type="GeneID" id="58263083"/>
<dbReference type="EMBL" id="JAGIBU010000001">
    <property type="protein sequence ID" value="MBS7823842.1"/>
    <property type="molecule type" value="Genomic_DNA"/>
</dbReference>
<accession>A0A162TUL9</accession>
<name>A0A162TUL9_9GAMM</name>
<comment type="caution">
    <text evidence="1">The sequence shown here is derived from an EMBL/GenBank/DDBJ whole genome shotgun (WGS) entry which is preliminary data.</text>
</comment>
<gene>
    <name evidence="1" type="ORF">J7561_01335</name>
</gene>
<dbReference type="RefSeq" id="WP_008314679.1">
    <property type="nucleotide sequence ID" value="NZ_CP115969.1"/>
</dbReference>
<dbReference type="AlphaFoldDB" id="A0A162TUL9"/>
<sequence>MKKLPLTNPATKTKYSDLAGAIEIDWEGRISSLVALCREKGINMDQYYLIGFGFVSFEADYVTCKAVLLDSTKYGQTFEEVEESVAKLRSVNAVQKNFQIPYAELEKYIKHINALVFTDIGLAIDEITIKENLADHHYDSDDLPQYS</sequence>
<reference evidence="1" key="1">
    <citation type="submission" date="2021-03" db="EMBL/GenBank/DDBJ databases">
        <title>Identification and antibiotic profiling of Wohlfahrtiimonas chitiniclastica, an underestimated human pathogen.</title>
        <authorList>
            <person name="Kopf A."/>
            <person name="Bunk B."/>
            <person name="Coldewey S."/>
            <person name="Gunzer F."/>
            <person name="Riedel T."/>
            <person name="Schroettner P."/>
        </authorList>
    </citation>
    <scope>NUCLEOTIDE SEQUENCE</scope>
    <source>
        <strain evidence="1">DSM 100917</strain>
    </source>
</reference>
<proteinExistence type="predicted"/>
<evidence type="ECO:0000313" key="2">
    <source>
        <dbReference type="Proteomes" id="UP000680020"/>
    </source>
</evidence>
<dbReference type="Proteomes" id="UP000680020">
    <property type="component" value="Unassembled WGS sequence"/>
</dbReference>
<organism evidence="1 2">
    <name type="scientific">Wohlfahrtiimonas chitiniclastica</name>
    <dbReference type="NCBI Taxonomy" id="400946"/>
    <lineage>
        <taxon>Bacteria</taxon>
        <taxon>Pseudomonadati</taxon>
        <taxon>Pseudomonadota</taxon>
        <taxon>Gammaproteobacteria</taxon>
        <taxon>Cardiobacteriales</taxon>
        <taxon>Ignatzschineriaceae</taxon>
        <taxon>Wohlfahrtiimonas</taxon>
    </lineage>
</organism>
<evidence type="ECO:0000313" key="1">
    <source>
        <dbReference type="EMBL" id="MBS7823842.1"/>
    </source>
</evidence>
<protein>
    <submittedName>
        <fullName evidence="1">Uncharacterized protein</fullName>
    </submittedName>
</protein>